<reference evidence="2" key="1">
    <citation type="submission" date="2019-08" db="EMBL/GenBank/DDBJ databases">
        <title>Reference gene set and small RNA set construction with multiple tissues from Davidia involucrata Baill.</title>
        <authorList>
            <person name="Yang H."/>
            <person name="Zhou C."/>
            <person name="Li G."/>
            <person name="Wang J."/>
            <person name="Gao P."/>
            <person name="Wang M."/>
            <person name="Wang R."/>
            <person name="Zhao Y."/>
        </authorList>
    </citation>
    <scope>NUCLEOTIDE SEQUENCE</scope>
    <source>
        <tissue evidence="2">Mixed with DoveR01_LX</tissue>
    </source>
</reference>
<dbReference type="PANTHER" id="PTHR47481:SF10">
    <property type="entry name" value="COPIA-LIKE POLYPROTEIN_RETROTRANSPOSON"/>
    <property type="match status" value="1"/>
</dbReference>
<protein>
    <recommendedName>
        <fullName evidence="3">Retrotransposon Copia-like N-terminal domain-containing protein</fullName>
    </recommendedName>
</protein>
<proteinExistence type="predicted"/>
<gene>
    <name evidence="2" type="ORF">Din_006070</name>
</gene>
<dbReference type="AlphaFoldDB" id="A0A5B6YY77"/>
<feature type="compositionally biased region" description="Polar residues" evidence="1">
    <location>
        <begin position="267"/>
        <end position="280"/>
    </location>
</feature>
<evidence type="ECO:0000313" key="2">
    <source>
        <dbReference type="EMBL" id="MPA36629.1"/>
    </source>
</evidence>
<name>A0A5B6YY77_DAVIN</name>
<organism evidence="2">
    <name type="scientific">Davidia involucrata</name>
    <name type="common">Dove tree</name>
    <dbReference type="NCBI Taxonomy" id="16924"/>
    <lineage>
        <taxon>Eukaryota</taxon>
        <taxon>Viridiplantae</taxon>
        <taxon>Streptophyta</taxon>
        <taxon>Embryophyta</taxon>
        <taxon>Tracheophyta</taxon>
        <taxon>Spermatophyta</taxon>
        <taxon>Magnoliopsida</taxon>
        <taxon>eudicotyledons</taxon>
        <taxon>Gunneridae</taxon>
        <taxon>Pentapetalae</taxon>
        <taxon>asterids</taxon>
        <taxon>Cornales</taxon>
        <taxon>Nyssaceae</taxon>
        <taxon>Davidia</taxon>
    </lineage>
</organism>
<dbReference type="EMBL" id="GHES01006070">
    <property type="protein sequence ID" value="MPA36629.1"/>
    <property type="molecule type" value="Transcribed_RNA"/>
</dbReference>
<feature type="region of interest" description="Disordered" evidence="1">
    <location>
        <begin position="267"/>
        <end position="295"/>
    </location>
</feature>
<dbReference type="Pfam" id="PF14223">
    <property type="entry name" value="Retrotran_gag_2"/>
    <property type="match status" value="1"/>
</dbReference>
<evidence type="ECO:0008006" key="3">
    <source>
        <dbReference type="Google" id="ProtNLM"/>
    </source>
</evidence>
<dbReference type="PANTHER" id="PTHR47481">
    <property type="match status" value="1"/>
</dbReference>
<accession>A0A5B6YY77</accession>
<evidence type="ECO:0000256" key="1">
    <source>
        <dbReference type="SAM" id="MobiDB-lite"/>
    </source>
</evidence>
<sequence length="389" mass="43366">MAESSTCFSLSTSNLHHLITIVSVKLSASNYLIWRMQILPLIQSLKLMDHLNGSPPIKTMTTDNKEVPNPKFDDWQYVDLLLRSWITGTLSEEALGHVVGMITAKDVWMCLEETYLQATKERELHLKRQLQVPKKENTSLAAYLVQFKTICDSLAAIQKPVSDEDKTVQLSHGLGKKYDIFVTTMLSKPPFPTFNQFVTALQSYDIRHQGTDADDKAPSTLNQNFAFAAQRYGGRGRGFGRGRSNGQHFNSRGRGFTQVAHVQNAPNRGQFATPNRSSPGQFYASDNRGNHSHRTDQATYGEMKSHNAANSPPKCQICDGIGHTATRCWYRYDYAYDQNANLSQALASTTLSDIPDQDPTWYTDTGATSHMTSNKDLGSTNRENTGNGA</sequence>
<feature type="compositionally biased region" description="Polar residues" evidence="1">
    <location>
        <begin position="360"/>
        <end position="389"/>
    </location>
</feature>
<feature type="region of interest" description="Disordered" evidence="1">
    <location>
        <begin position="357"/>
        <end position="389"/>
    </location>
</feature>